<dbReference type="InterPro" id="IPR011051">
    <property type="entry name" value="RmlC_Cupin_sf"/>
</dbReference>
<dbReference type="EMBL" id="CP097463">
    <property type="protein sequence ID" value="WAX58334.1"/>
    <property type="molecule type" value="Genomic_DNA"/>
</dbReference>
<dbReference type="RefSeq" id="WP_269444882.1">
    <property type="nucleotide sequence ID" value="NZ_CP097463.1"/>
</dbReference>
<sequence length="118" mass="13467">MTYVVRRNEAEYVVLETVEGRQLKRPAQVRVLAESERMNVLEVTMAGGSESPPHVHDHDSVGYIVSGRVRMRLGEQTWELSAGDSFYHPPELEHQMVAVEDPSVWIEIKSPPARTWLK</sequence>
<dbReference type="PANTHER" id="PTHR40112:SF1">
    <property type="entry name" value="H2HPP ISOMERASE"/>
    <property type="match status" value="1"/>
</dbReference>
<accession>A0ABY7K4S6</accession>
<dbReference type="SUPFAM" id="SSF51182">
    <property type="entry name" value="RmlC-like cupins"/>
    <property type="match status" value="1"/>
</dbReference>
<keyword evidence="3" id="KW-1185">Reference proteome</keyword>
<evidence type="ECO:0000259" key="1">
    <source>
        <dbReference type="Pfam" id="PF07883"/>
    </source>
</evidence>
<reference evidence="2" key="1">
    <citation type="submission" date="2022-05" db="EMBL/GenBank/DDBJ databases">
        <title>Jatrophihabitans sp. SB3-54 whole genome sequence.</title>
        <authorList>
            <person name="Suh M.K."/>
            <person name="Eom M.K."/>
            <person name="Kim J.S."/>
            <person name="Kim H.S."/>
            <person name="Do H.E."/>
            <person name="Shin Y.K."/>
            <person name="Lee J.-S."/>
        </authorList>
    </citation>
    <scope>NUCLEOTIDE SEQUENCE</scope>
    <source>
        <strain evidence="2">SB3-54</strain>
    </source>
</reference>
<feature type="domain" description="Cupin type-2" evidence="1">
    <location>
        <begin position="42"/>
        <end position="107"/>
    </location>
</feature>
<dbReference type="InterPro" id="IPR013096">
    <property type="entry name" value="Cupin_2"/>
</dbReference>
<evidence type="ECO:0000313" key="2">
    <source>
        <dbReference type="EMBL" id="WAX58334.1"/>
    </source>
</evidence>
<dbReference type="InterPro" id="IPR052535">
    <property type="entry name" value="Bacilysin_H2HPP_isomerase"/>
</dbReference>
<name>A0ABY7K4S6_9ACTN</name>
<dbReference type="PANTHER" id="PTHR40112">
    <property type="entry name" value="H2HPP ISOMERASE"/>
    <property type="match status" value="1"/>
</dbReference>
<dbReference type="Gene3D" id="2.60.120.10">
    <property type="entry name" value="Jelly Rolls"/>
    <property type="match status" value="1"/>
</dbReference>
<organism evidence="2 3">
    <name type="scientific">Jatrophihabitans cynanchi</name>
    <dbReference type="NCBI Taxonomy" id="2944128"/>
    <lineage>
        <taxon>Bacteria</taxon>
        <taxon>Bacillati</taxon>
        <taxon>Actinomycetota</taxon>
        <taxon>Actinomycetes</taxon>
        <taxon>Jatrophihabitantales</taxon>
        <taxon>Jatrophihabitantaceae</taxon>
        <taxon>Jatrophihabitans</taxon>
    </lineage>
</organism>
<dbReference type="InterPro" id="IPR014710">
    <property type="entry name" value="RmlC-like_jellyroll"/>
</dbReference>
<dbReference type="Proteomes" id="UP001164693">
    <property type="component" value="Chromosome"/>
</dbReference>
<dbReference type="Pfam" id="PF07883">
    <property type="entry name" value="Cupin_2"/>
    <property type="match status" value="1"/>
</dbReference>
<proteinExistence type="predicted"/>
<evidence type="ECO:0000313" key="3">
    <source>
        <dbReference type="Proteomes" id="UP001164693"/>
    </source>
</evidence>
<protein>
    <submittedName>
        <fullName evidence="2">Cupin domain-containing protein</fullName>
    </submittedName>
</protein>
<gene>
    <name evidence="2" type="ORF">M6B22_06105</name>
</gene>